<keyword evidence="2" id="KW-0805">Transcription regulation</keyword>
<dbReference type="PANTHER" id="PTHR31001:SF53">
    <property type="entry name" value="ZN(II)2CYS6 TRANSCRIPTION FACTOR (EUROFUNG)"/>
    <property type="match status" value="1"/>
</dbReference>
<keyword evidence="3" id="KW-0804">Transcription</keyword>
<accession>A0A8H6PDK3</accession>
<keyword evidence="8" id="KW-1185">Reference proteome</keyword>
<dbReference type="Proteomes" id="UP000630445">
    <property type="component" value="Unassembled WGS sequence"/>
</dbReference>
<dbReference type="OrthoDB" id="4898680at2759"/>
<comment type="caution">
    <text evidence="6">The sequence shown here is derived from an EMBL/GenBank/DDBJ whole genome shotgun (WGS) entry which is preliminary data.</text>
</comment>
<feature type="domain" description="Xylanolytic transcriptional activator regulatory" evidence="5">
    <location>
        <begin position="283"/>
        <end position="356"/>
    </location>
</feature>
<dbReference type="InterPro" id="IPR007219">
    <property type="entry name" value="XnlR_reg_dom"/>
</dbReference>
<organism evidence="6 8">
    <name type="scientific">Aspergillus hiratsukae</name>
    <dbReference type="NCBI Taxonomy" id="1194566"/>
    <lineage>
        <taxon>Eukaryota</taxon>
        <taxon>Fungi</taxon>
        <taxon>Dikarya</taxon>
        <taxon>Ascomycota</taxon>
        <taxon>Pezizomycotina</taxon>
        <taxon>Eurotiomycetes</taxon>
        <taxon>Eurotiomycetidae</taxon>
        <taxon>Eurotiales</taxon>
        <taxon>Aspergillaceae</taxon>
        <taxon>Aspergillus</taxon>
        <taxon>Aspergillus subgen. Fumigati</taxon>
    </lineage>
</organism>
<dbReference type="EMBL" id="JACBAD010001926">
    <property type="protein sequence ID" value="KAF7128409.1"/>
    <property type="molecule type" value="Genomic_DNA"/>
</dbReference>
<protein>
    <recommendedName>
        <fullName evidence="5">Xylanolytic transcriptional activator regulatory domain-containing protein</fullName>
    </recommendedName>
</protein>
<evidence type="ECO:0000313" key="6">
    <source>
        <dbReference type="EMBL" id="KAF7128409.1"/>
    </source>
</evidence>
<evidence type="ECO:0000256" key="1">
    <source>
        <dbReference type="ARBA" id="ARBA00004123"/>
    </source>
</evidence>
<dbReference type="InterPro" id="IPR050613">
    <property type="entry name" value="Sec_Metabolite_Reg"/>
</dbReference>
<reference evidence="6" key="1">
    <citation type="submission" date="2020-06" db="EMBL/GenBank/DDBJ databases">
        <title>Draft genome sequences of strains closely related to Aspergillus parafelis and Aspergillus hiratsukae.</title>
        <authorList>
            <person name="Dos Santos R.A.C."/>
            <person name="Rivero-Menendez O."/>
            <person name="Steenwyk J.L."/>
            <person name="Mead M.E."/>
            <person name="Goldman G.H."/>
            <person name="Alastruey-Izquierdo A."/>
            <person name="Rokas A."/>
        </authorList>
    </citation>
    <scope>NUCLEOTIDE SEQUENCE</scope>
    <source>
        <strain evidence="6">CNM-CM5793</strain>
        <strain evidence="7">CNM-CM6106</strain>
    </source>
</reference>
<evidence type="ECO:0000313" key="8">
    <source>
        <dbReference type="Proteomes" id="UP000630445"/>
    </source>
</evidence>
<evidence type="ECO:0000256" key="4">
    <source>
        <dbReference type="ARBA" id="ARBA00023242"/>
    </source>
</evidence>
<dbReference type="GO" id="GO:0003677">
    <property type="term" value="F:DNA binding"/>
    <property type="evidence" value="ECO:0007669"/>
    <property type="project" value="InterPro"/>
</dbReference>
<dbReference type="Pfam" id="PF04082">
    <property type="entry name" value="Fungal_trans"/>
    <property type="match status" value="1"/>
</dbReference>
<evidence type="ECO:0000256" key="2">
    <source>
        <dbReference type="ARBA" id="ARBA00023015"/>
    </source>
</evidence>
<dbReference type="EMBL" id="JACBAF010002137">
    <property type="protein sequence ID" value="KAF7166565.1"/>
    <property type="molecule type" value="Genomic_DNA"/>
</dbReference>
<name>A0A8H6PDK3_9EURO</name>
<evidence type="ECO:0000259" key="5">
    <source>
        <dbReference type="SMART" id="SM00906"/>
    </source>
</evidence>
<dbReference type="CDD" id="cd12148">
    <property type="entry name" value="fungal_TF_MHR"/>
    <property type="match status" value="1"/>
</dbReference>
<proteinExistence type="predicted"/>
<dbReference type="Proteomes" id="UP000662466">
    <property type="component" value="Unassembled WGS sequence"/>
</dbReference>
<evidence type="ECO:0000313" key="7">
    <source>
        <dbReference type="EMBL" id="KAF7166565.1"/>
    </source>
</evidence>
<comment type="subcellular location">
    <subcellularLocation>
        <location evidence="1">Nucleus</location>
    </subcellularLocation>
</comment>
<dbReference type="GO" id="GO:0006351">
    <property type="term" value="P:DNA-templated transcription"/>
    <property type="evidence" value="ECO:0007669"/>
    <property type="project" value="InterPro"/>
</dbReference>
<sequence>MACRHLASHAAGQTYAATIPPRFANGVFAVESQMVSSPHMPASSDTNLDKKAQSVMPPGTLLTSYSGLFSEDEDCLTGIHAPSTSEQNQASPSPKQVQLGARLLLTLFENLSLYENIADNLLDTSPEGCVVGQQLVCMIFTALKDAHRLWATDATNTKEQYYENLLGWSQKLFDERSQPIQVGPSTTPEEYLRCVSNRWEGIGLVFSVVGQGAMLERDWKSVSQVGSTAPADQRSLGVLAATASDACLQFCDDSGVVHDPLGWLLYQHTHLLTLVYGDNDYRAWRKLAQLSTVVFTLGLNKSRLNARIPFFLAELRKRLMAGAYSMDKQLATFLGRPPQISWRYCDVQLPLDLRYDEILADTHTRDAAIDRLDANGWNSRGVIHTAQRIRVALLIGSIREQILELSLSRCVDDLPRKAKQVSENSRRTWDELPSFLRWGPGCANSGDSGSLLIFLYLDFLYNDFLLYRLLVRRFQNESGALINVSQKILGTVLELIGREIASGTGTHNIGWNASSFGIPAAGVLAIALLCQSDGSRPPPSNFQRPKTIQNLSIFASYLQYVVRPHEGNYDVCQHARRILCHILNQALSANPPQLPSSLPADAVAADWFNGESILLDDGTNLLEWIDGRLDVVDSSRPL</sequence>
<dbReference type="SMART" id="SM00906">
    <property type="entry name" value="Fungal_trans"/>
    <property type="match status" value="1"/>
</dbReference>
<gene>
    <name evidence="6" type="ORF">CNMCM5793_003139</name>
    <name evidence="7" type="ORF">CNMCM6106_002340</name>
</gene>
<dbReference type="GO" id="GO:0005634">
    <property type="term" value="C:nucleus"/>
    <property type="evidence" value="ECO:0007669"/>
    <property type="project" value="UniProtKB-SubCell"/>
</dbReference>
<keyword evidence="4" id="KW-0539">Nucleus</keyword>
<dbReference type="AlphaFoldDB" id="A0A8H6PDK3"/>
<dbReference type="GO" id="GO:0008270">
    <property type="term" value="F:zinc ion binding"/>
    <property type="evidence" value="ECO:0007669"/>
    <property type="project" value="InterPro"/>
</dbReference>
<evidence type="ECO:0000256" key="3">
    <source>
        <dbReference type="ARBA" id="ARBA00023163"/>
    </source>
</evidence>
<dbReference type="PANTHER" id="PTHR31001">
    <property type="entry name" value="UNCHARACTERIZED TRANSCRIPTIONAL REGULATORY PROTEIN"/>
    <property type="match status" value="1"/>
</dbReference>